<dbReference type="Gene3D" id="3.40.30.10">
    <property type="entry name" value="Glutaredoxin"/>
    <property type="match status" value="1"/>
</dbReference>
<reference evidence="2" key="1">
    <citation type="submission" date="2015-07" db="EMBL/GenBank/DDBJ databases">
        <title>Complete genome sequence and phylogenetic analysis of Limnochorda pilosa.</title>
        <authorList>
            <person name="Watanabe M."/>
            <person name="Kojima H."/>
            <person name="Fukui M."/>
        </authorList>
    </citation>
    <scope>NUCLEOTIDE SEQUENCE [LARGE SCALE GENOMIC DNA]</scope>
    <source>
        <strain evidence="2">HC45</strain>
    </source>
</reference>
<dbReference type="RefSeq" id="WP_198409692.1">
    <property type="nucleotide sequence ID" value="NZ_AP014924.1"/>
</dbReference>
<dbReference type="AlphaFoldDB" id="A0A0K2SHS0"/>
<proteinExistence type="predicted"/>
<accession>A0A0K2SHS0</accession>
<evidence type="ECO:0000313" key="2">
    <source>
        <dbReference type="Proteomes" id="UP000065807"/>
    </source>
</evidence>
<dbReference type="InterPro" id="IPR036249">
    <property type="entry name" value="Thioredoxin-like_sf"/>
</dbReference>
<evidence type="ECO:0000313" key="1">
    <source>
        <dbReference type="EMBL" id="BAS26587.1"/>
    </source>
</evidence>
<dbReference type="STRING" id="1555112.LIP_0730"/>
<reference evidence="2" key="2">
    <citation type="journal article" date="2016" name="Int. J. Syst. Evol. Microbiol.">
        <title>Complete genome sequence and cell structure of Limnochorda pilosa, a Gram-negative spore-former within the phylum Firmicutes.</title>
        <authorList>
            <person name="Watanabe M."/>
            <person name="Kojima H."/>
            <person name="Fukui M."/>
        </authorList>
    </citation>
    <scope>NUCLEOTIDE SEQUENCE [LARGE SCALE GENOMIC DNA]</scope>
    <source>
        <strain evidence="2">HC45</strain>
    </source>
</reference>
<keyword evidence="2" id="KW-1185">Reference proteome</keyword>
<sequence>MAYVRVREGEALPPVAGETQLGPIDLADFRGRQAVVLYFYPKDSTPG</sequence>
<organism evidence="1 2">
    <name type="scientific">Limnochorda pilosa</name>
    <dbReference type="NCBI Taxonomy" id="1555112"/>
    <lineage>
        <taxon>Bacteria</taxon>
        <taxon>Bacillati</taxon>
        <taxon>Bacillota</taxon>
        <taxon>Limnochordia</taxon>
        <taxon>Limnochordales</taxon>
        <taxon>Limnochordaceae</taxon>
        <taxon>Limnochorda</taxon>
    </lineage>
</organism>
<name>A0A0K2SHS0_LIMPI</name>
<dbReference type="Proteomes" id="UP000065807">
    <property type="component" value="Chromosome"/>
</dbReference>
<dbReference type="SUPFAM" id="SSF52833">
    <property type="entry name" value="Thioredoxin-like"/>
    <property type="match status" value="1"/>
</dbReference>
<protein>
    <submittedName>
        <fullName evidence="1">Alkyl hydroperoxide reductase</fullName>
    </submittedName>
</protein>
<gene>
    <name evidence="1" type="ORF">LIP_0730</name>
</gene>
<dbReference type="KEGG" id="lpil:LIP_0730"/>
<dbReference type="EMBL" id="AP014924">
    <property type="protein sequence ID" value="BAS26587.1"/>
    <property type="molecule type" value="Genomic_DNA"/>
</dbReference>